<gene>
    <name evidence="6" type="ORF">HCN52_16715</name>
</gene>
<keyword evidence="1" id="KW-0378">Hydrolase</keyword>
<evidence type="ECO:0000256" key="2">
    <source>
        <dbReference type="SAM" id="MobiDB-lite"/>
    </source>
</evidence>
<dbReference type="PANTHER" id="PTHR43156">
    <property type="entry name" value="STAGE II SPORULATION PROTEIN E-RELATED"/>
    <property type="match status" value="1"/>
</dbReference>
<keyword evidence="7" id="KW-1185">Reference proteome</keyword>
<organism evidence="6 7">
    <name type="scientific">Streptomyces bohaiensis</name>
    <dbReference type="NCBI Taxonomy" id="1431344"/>
    <lineage>
        <taxon>Bacteria</taxon>
        <taxon>Bacillati</taxon>
        <taxon>Actinomycetota</taxon>
        <taxon>Actinomycetes</taxon>
        <taxon>Kitasatosporales</taxon>
        <taxon>Streptomycetaceae</taxon>
        <taxon>Streptomyces</taxon>
    </lineage>
</organism>
<feature type="domain" description="PAS" evidence="4">
    <location>
        <begin position="138"/>
        <end position="204"/>
    </location>
</feature>
<dbReference type="InterPro" id="IPR029016">
    <property type="entry name" value="GAF-like_dom_sf"/>
</dbReference>
<dbReference type="EMBL" id="JAAVJC010000162">
    <property type="protein sequence ID" value="NJQ16534.1"/>
    <property type="molecule type" value="Genomic_DNA"/>
</dbReference>
<dbReference type="InterPro" id="IPR035965">
    <property type="entry name" value="PAS-like_dom_sf"/>
</dbReference>
<dbReference type="Gene3D" id="3.30.450.20">
    <property type="entry name" value="PAS domain"/>
    <property type="match status" value="1"/>
</dbReference>
<evidence type="ECO:0000256" key="1">
    <source>
        <dbReference type="ARBA" id="ARBA00022801"/>
    </source>
</evidence>
<evidence type="ECO:0000313" key="6">
    <source>
        <dbReference type="EMBL" id="NJQ16534.1"/>
    </source>
</evidence>
<reference evidence="6 7" key="1">
    <citation type="submission" date="2020-03" db="EMBL/GenBank/DDBJ databases">
        <title>Draft genome of Streptomyces sp. ventii, isolated from the Axial Seamount in the Pacific Ocean, and resequencing of the two type strains Streptomyces lonarensis strain NCL 716 and Streptomyces bohaiensis strain 11A07.</title>
        <authorList>
            <person name="Loughran R.M."/>
            <person name="Pfannmuller K.M."/>
            <person name="Wasson B.J."/>
            <person name="Deadmond M.C."/>
            <person name="Paddock B.E."/>
            <person name="Koyack M.J."/>
            <person name="Gallegos D.A."/>
            <person name="Mitchell E.A."/>
            <person name="Ushijima B."/>
            <person name="Saw J.H."/>
            <person name="Mcphail K.L."/>
            <person name="Videau P."/>
        </authorList>
    </citation>
    <scope>NUCLEOTIDE SEQUENCE [LARGE SCALE GENOMIC DNA]</scope>
    <source>
        <strain evidence="6 7">11A07</strain>
    </source>
</reference>
<dbReference type="InterPro" id="IPR000014">
    <property type="entry name" value="PAS"/>
</dbReference>
<comment type="caution">
    <text evidence="6">The sequence shown here is derived from an EMBL/GenBank/DDBJ whole genome shotgun (WGS) entry which is preliminary data.</text>
</comment>
<dbReference type="InterPro" id="IPR001932">
    <property type="entry name" value="PPM-type_phosphatase-like_dom"/>
</dbReference>
<dbReference type="Proteomes" id="UP000727056">
    <property type="component" value="Unassembled WGS sequence"/>
</dbReference>
<dbReference type="SUPFAM" id="SSF55785">
    <property type="entry name" value="PYP-like sensor domain (PAS domain)"/>
    <property type="match status" value="2"/>
</dbReference>
<evidence type="ECO:0000259" key="3">
    <source>
        <dbReference type="SMART" id="SM00065"/>
    </source>
</evidence>
<sequence length="694" mass="72097">MAGEGEHGWNDPAHDDTDGTPRPGEPPAGGAVAAYFVTDLSGAVRGWSGEAAALLDRPAAAVLGAPAADLVDPSHRERADRWFRGTGSEDATVLPATRGDGTALPLVLGRRLLTGADGATTVLVRAATAPRDAAAEPALAAGLVDQSPVGLGMVGPDLRWLLANPALARINGTDRAALLGRELGAAGAGVDTPEVAEALRRVLSDGAPVSDRQITGTTPSDPGTEHVWSASFHRVRDDEGGTLGAAASVVDVTARHRAAAEVAAARERLAMIAEAGRRIGTTLDLQHTAQELADVIVPRLADLAAVDVLDSVFSGEVVAPVAEDGSARFRALAVASRSDHSGAERAPDRVGGMVSYGPHRPITQCVAEARPVLLPQVGPRTLRRIARDERAAAVLAESGVHSYLAVPLVARGDILGTLSLCRTGATPRPFDEQDLALAVDLAGRAAICVDNARLYSREHNAALALQRGLLPRIPDRPLALDLAFRYLPAVREVGGDWFDVLPLRGGRIGLMVGDVMGKGVQAAAIMGQLRSTTRALARLDLPPADLLDHLDATAEYLGDSIATCVYAVYDPARGRCEIAAAGHLPPVLVSPAGRAAFLDTPVAAPLGVGAGGFAALHCDLPGDATLALFTDGLVESRHAPLDTGLDRLLRLLDGRPRPLEETCDRILDALDPAARDDIALLLARPPRSAGLPSR</sequence>
<dbReference type="Gene3D" id="3.60.40.10">
    <property type="entry name" value="PPM-type phosphatase domain"/>
    <property type="match status" value="1"/>
</dbReference>
<dbReference type="SMART" id="SM00065">
    <property type="entry name" value="GAF"/>
    <property type="match status" value="1"/>
</dbReference>
<evidence type="ECO:0000313" key="7">
    <source>
        <dbReference type="Proteomes" id="UP000727056"/>
    </source>
</evidence>
<proteinExistence type="predicted"/>
<dbReference type="RefSeq" id="WP_168089262.1">
    <property type="nucleotide sequence ID" value="NZ_JAAVJC010000162.1"/>
</dbReference>
<evidence type="ECO:0000259" key="5">
    <source>
        <dbReference type="SMART" id="SM00331"/>
    </source>
</evidence>
<dbReference type="InterPro" id="IPR003018">
    <property type="entry name" value="GAF"/>
</dbReference>
<dbReference type="PANTHER" id="PTHR43156:SF2">
    <property type="entry name" value="STAGE II SPORULATION PROTEIN E"/>
    <property type="match status" value="1"/>
</dbReference>
<dbReference type="InterPro" id="IPR013656">
    <property type="entry name" value="PAS_4"/>
</dbReference>
<dbReference type="Pfam" id="PF01590">
    <property type="entry name" value="GAF"/>
    <property type="match status" value="1"/>
</dbReference>
<dbReference type="Gene3D" id="3.30.450.40">
    <property type="match status" value="1"/>
</dbReference>
<feature type="domain" description="GAF" evidence="3">
    <location>
        <begin position="280"/>
        <end position="459"/>
    </location>
</feature>
<name>A0ABX1CJ32_9ACTN</name>
<dbReference type="SMART" id="SM00091">
    <property type="entry name" value="PAS"/>
    <property type="match status" value="2"/>
</dbReference>
<feature type="domain" description="PAS" evidence="4">
    <location>
        <begin position="21"/>
        <end position="88"/>
    </location>
</feature>
<feature type="compositionally biased region" description="Basic and acidic residues" evidence="2">
    <location>
        <begin position="1"/>
        <end position="19"/>
    </location>
</feature>
<accession>A0ABX1CJ32</accession>
<protein>
    <submittedName>
        <fullName evidence="6">SpoIIE family protein phosphatase</fullName>
    </submittedName>
</protein>
<dbReference type="InterPro" id="IPR052016">
    <property type="entry name" value="Bact_Sigma-Reg"/>
</dbReference>
<evidence type="ECO:0000259" key="4">
    <source>
        <dbReference type="SMART" id="SM00091"/>
    </source>
</evidence>
<dbReference type="InterPro" id="IPR036457">
    <property type="entry name" value="PPM-type-like_dom_sf"/>
</dbReference>
<dbReference type="CDD" id="cd00130">
    <property type="entry name" value="PAS"/>
    <property type="match status" value="1"/>
</dbReference>
<dbReference type="SMART" id="SM00331">
    <property type="entry name" value="PP2C_SIG"/>
    <property type="match status" value="1"/>
</dbReference>
<dbReference type="Pfam" id="PF08448">
    <property type="entry name" value="PAS_4"/>
    <property type="match status" value="1"/>
</dbReference>
<dbReference type="Pfam" id="PF07228">
    <property type="entry name" value="SpoIIE"/>
    <property type="match status" value="1"/>
</dbReference>
<dbReference type="NCBIfam" id="TIGR00229">
    <property type="entry name" value="sensory_box"/>
    <property type="match status" value="1"/>
</dbReference>
<dbReference type="SUPFAM" id="SSF55781">
    <property type="entry name" value="GAF domain-like"/>
    <property type="match status" value="1"/>
</dbReference>
<feature type="domain" description="PPM-type phosphatase" evidence="5">
    <location>
        <begin position="478"/>
        <end position="685"/>
    </location>
</feature>
<feature type="region of interest" description="Disordered" evidence="2">
    <location>
        <begin position="1"/>
        <end position="30"/>
    </location>
</feature>